<dbReference type="EMBL" id="QJKJ01008335">
    <property type="protein sequence ID" value="RDX80072.1"/>
    <property type="molecule type" value="Genomic_DNA"/>
</dbReference>
<dbReference type="PANTHER" id="PTHR11439">
    <property type="entry name" value="GAG-POL-RELATED RETROTRANSPOSON"/>
    <property type="match status" value="1"/>
</dbReference>
<comment type="caution">
    <text evidence="2">The sequence shown here is derived from an EMBL/GenBank/DDBJ whole genome shotgun (WGS) entry which is preliminary data.</text>
</comment>
<evidence type="ECO:0000313" key="2">
    <source>
        <dbReference type="EMBL" id="RDX80072.1"/>
    </source>
</evidence>
<proteinExistence type="predicted"/>
<gene>
    <name evidence="2" type="primary">GIP</name>
    <name evidence="2" type="ORF">CR513_39429</name>
</gene>
<sequence length="218" mass="24824">MKNQFEMSSLGEMNYFLGLEVYQSEDGIFLNQEKCAHEVLKKFRMESCKSIPTPLVLNLKLSKEDGAGKLISFIGNLFYLTSSRPDLMFATSLLSRFMQNPSEIHFVLAKRPSKNGSLTGYVDSDWAGNLDEMKSITRYSFSLGSSMFCWNSKNKSAISIAENLVRHGKTKHIQEKFHVIREATKNHDIKLIHCFSNIQVSDILTKALPRAKFEKLRG</sequence>
<dbReference type="PANTHER" id="PTHR11439:SF502">
    <property type="entry name" value="SECRETED RXLR EFFECTOR PROTEIN 161-LIKE"/>
    <property type="match status" value="1"/>
</dbReference>
<protein>
    <submittedName>
        <fullName evidence="2">Copia protein</fullName>
    </submittedName>
</protein>
<accession>A0A371FP97</accession>
<dbReference type="OrthoDB" id="413760at2759"/>
<dbReference type="STRING" id="157652.A0A371FP97"/>
<evidence type="ECO:0000259" key="1">
    <source>
        <dbReference type="Pfam" id="PF07727"/>
    </source>
</evidence>
<name>A0A371FP97_MUCPR</name>
<dbReference type="InterPro" id="IPR013103">
    <property type="entry name" value="RVT_2"/>
</dbReference>
<organism evidence="2 3">
    <name type="scientific">Mucuna pruriens</name>
    <name type="common">Velvet bean</name>
    <name type="synonym">Dolichos pruriens</name>
    <dbReference type="NCBI Taxonomy" id="157652"/>
    <lineage>
        <taxon>Eukaryota</taxon>
        <taxon>Viridiplantae</taxon>
        <taxon>Streptophyta</taxon>
        <taxon>Embryophyta</taxon>
        <taxon>Tracheophyta</taxon>
        <taxon>Spermatophyta</taxon>
        <taxon>Magnoliopsida</taxon>
        <taxon>eudicotyledons</taxon>
        <taxon>Gunneridae</taxon>
        <taxon>Pentapetalae</taxon>
        <taxon>rosids</taxon>
        <taxon>fabids</taxon>
        <taxon>Fabales</taxon>
        <taxon>Fabaceae</taxon>
        <taxon>Papilionoideae</taxon>
        <taxon>50 kb inversion clade</taxon>
        <taxon>NPAAA clade</taxon>
        <taxon>indigoferoid/millettioid clade</taxon>
        <taxon>Phaseoleae</taxon>
        <taxon>Mucuna</taxon>
    </lineage>
</organism>
<dbReference type="Proteomes" id="UP000257109">
    <property type="component" value="Unassembled WGS sequence"/>
</dbReference>
<feature type="non-terminal residue" evidence="2">
    <location>
        <position position="218"/>
    </location>
</feature>
<evidence type="ECO:0000313" key="3">
    <source>
        <dbReference type="Proteomes" id="UP000257109"/>
    </source>
</evidence>
<feature type="non-terminal residue" evidence="2">
    <location>
        <position position="1"/>
    </location>
</feature>
<dbReference type="AlphaFoldDB" id="A0A371FP97"/>
<feature type="domain" description="Reverse transcriptase Ty1/copia-type" evidence="1">
    <location>
        <begin position="1"/>
        <end position="55"/>
    </location>
</feature>
<reference evidence="2" key="1">
    <citation type="submission" date="2018-05" db="EMBL/GenBank/DDBJ databases">
        <title>Draft genome of Mucuna pruriens seed.</title>
        <authorList>
            <person name="Nnadi N.E."/>
            <person name="Vos R."/>
            <person name="Hasami M.H."/>
            <person name="Devisetty U.K."/>
            <person name="Aguiy J.C."/>
        </authorList>
    </citation>
    <scope>NUCLEOTIDE SEQUENCE [LARGE SCALE GENOMIC DNA]</scope>
    <source>
        <strain evidence="2">JCA_2017</strain>
    </source>
</reference>
<keyword evidence="3" id="KW-1185">Reference proteome</keyword>
<dbReference type="CDD" id="cd09272">
    <property type="entry name" value="RNase_HI_RT_Ty1"/>
    <property type="match status" value="1"/>
</dbReference>
<dbReference type="Pfam" id="PF07727">
    <property type="entry name" value="RVT_2"/>
    <property type="match status" value="1"/>
</dbReference>